<name>A0A9D9D972_9GAMM</name>
<organism evidence="1 2">
    <name type="scientific">Candidatus Avisuccinivibrio stercorigallinarum</name>
    <dbReference type="NCBI Taxonomy" id="2840704"/>
    <lineage>
        <taxon>Bacteria</taxon>
        <taxon>Pseudomonadati</taxon>
        <taxon>Pseudomonadota</taxon>
        <taxon>Gammaproteobacteria</taxon>
        <taxon>Aeromonadales</taxon>
        <taxon>Succinivibrionaceae</taxon>
        <taxon>Succinivibrionaceae incertae sedis</taxon>
        <taxon>Candidatus Avisuccinivibrio</taxon>
    </lineage>
</organism>
<reference evidence="1" key="1">
    <citation type="submission" date="2020-10" db="EMBL/GenBank/DDBJ databases">
        <authorList>
            <person name="Gilroy R."/>
        </authorList>
    </citation>
    <scope>NUCLEOTIDE SEQUENCE</scope>
    <source>
        <strain evidence="1">17213</strain>
    </source>
</reference>
<evidence type="ECO:0000313" key="2">
    <source>
        <dbReference type="Proteomes" id="UP000823631"/>
    </source>
</evidence>
<proteinExistence type="predicted"/>
<gene>
    <name evidence="1" type="ORF">IAB19_03340</name>
</gene>
<accession>A0A9D9D972</accession>
<dbReference type="AlphaFoldDB" id="A0A9D9D972"/>
<dbReference type="Proteomes" id="UP000823631">
    <property type="component" value="Unassembled WGS sequence"/>
</dbReference>
<protein>
    <submittedName>
        <fullName evidence="1">Uncharacterized protein</fullName>
    </submittedName>
</protein>
<reference evidence="1" key="2">
    <citation type="journal article" date="2021" name="PeerJ">
        <title>Extensive microbial diversity within the chicken gut microbiome revealed by metagenomics and culture.</title>
        <authorList>
            <person name="Gilroy R."/>
            <person name="Ravi A."/>
            <person name="Getino M."/>
            <person name="Pursley I."/>
            <person name="Horton D.L."/>
            <person name="Alikhan N.F."/>
            <person name="Baker D."/>
            <person name="Gharbi K."/>
            <person name="Hall N."/>
            <person name="Watson M."/>
            <person name="Adriaenssens E.M."/>
            <person name="Foster-Nyarko E."/>
            <person name="Jarju S."/>
            <person name="Secka A."/>
            <person name="Antonio M."/>
            <person name="Oren A."/>
            <person name="Chaudhuri R.R."/>
            <person name="La Ragione R."/>
            <person name="Hildebrand F."/>
            <person name="Pallen M.J."/>
        </authorList>
    </citation>
    <scope>NUCLEOTIDE SEQUENCE</scope>
    <source>
        <strain evidence="1">17213</strain>
    </source>
</reference>
<sequence>MAGQKPQACKDAGAGLNLPDFVFNLLTFRHILQAEVFFSSAILAPKRPPRCKTRLRKKIAVKFAAQYFSALTSDLYKAALLMYNAPRLQMGQQFDAVRSLSYDSECGRLHRRAKDLLSSSINLDIILPHYAPGRA</sequence>
<dbReference type="EMBL" id="JADINH010000069">
    <property type="protein sequence ID" value="MBO8415399.1"/>
    <property type="molecule type" value="Genomic_DNA"/>
</dbReference>
<evidence type="ECO:0000313" key="1">
    <source>
        <dbReference type="EMBL" id="MBO8415399.1"/>
    </source>
</evidence>
<comment type="caution">
    <text evidence="1">The sequence shown here is derived from an EMBL/GenBank/DDBJ whole genome shotgun (WGS) entry which is preliminary data.</text>
</comment>